<dbReference type="EMBL" id="MNCJ02000326">
    <property type="protein sequence ID" value="KAF5783728.1"/>
    <property type="molecule type" value="Genomic_DNA"/>
</dbReference>
<keyword evidence="1" id="KW-0687">Ribonucleoprotein</keyword>
<dbReference type="AlphaFoldDB" id="A0A9K3N275"/>
<name>A0A9K3N275_HELAN</name>
<dbReference type="Gramene" id="mRNA:HanXRQr2_Chr11g0511231">
    <property type="protein sequence ID" value="CDS:HanXRQr2_Chr11g0511231.1"/>
    <property type="gene ID" value="HanXRQr2_Chr11g0511231"/>
</dbReference>
<reference evidence="1" key="2">
    <citation type="submission" date="2020-06" db="EMBL/GenBank/DDBJ databases">
        <title>Helianthus annuus Genome sequencing and assembly Release 2.</title>
        <authorList>
            <person name="Gouzy J."/>
            <person name="Langlade N."/>
            <person name="Munos S."/>
        </authorList>
    </citation>
    <scope>NUCLEOTIDE SEQUENCE</scope>
    <source>
        <tissue evidence="1">Leaves</tissue>
    </source>
</reference>
<gene>
    <name evidence="1" type="ORF">HanXRQr2_Chr11g0511231</name>
</gene>
<evidence type="ECO:0000313" key="1">
    <source>
        <dbReference type="EMBL" id="KAF5783728.1"/>
    </source>
</evidence>
<dbReference type="Proteomes" id="UP000215914">
    <property type="component" value="Unassembled WGS sequence"/>
</dbReference>
<organism evidence="1 2">
    <name type="scientific">Helianthus annuus</name>
    <name type="common">Common sunflower</name>
    <dbReference type="NCBI Taxonomy" id="4232"/>
    <lineage>
        <taxon>Eukaryota</taxon>
        <taxon>Viridiplantae</taxon>
        <taxon>Streptophyta</taxon>
        <taxon>Embryophyta</taxon>
        <taxon>Tracheophyta</taxon>
        <taxon>Spermatophyta</taxon>
        <taxon>Magnoliopsida</taxon>
        <taxon>eudicotyledons</taxon>
        <taxon>Gunneridae</taxon>
        <taxon>Pentapetalae</taxon>
        <taxon>asterids</taxon>
        <taxon>campanulids</taxon>
        <taxon>Asterales</taxon>
        <taxon>Asteraceae</taxon>
        <taxon>Asteroideae</taxon>
        <taxon>Heliantheae alliance</taxon>
        <taxon>Heliantheae</taxon>
        <taxon>Helianthus</taxon>
    </lineage>
</organism>
<sequence length="71" mass="7638">MDVVPDEFTIKTNRVEVDKETIDPLASLGMSEIPGVVVMDDAPASGGCWDFGGGSWLEVVVVVMMICCDLF</sequence>
<protein>
    <submittedName>
        <fullName evidence="1">Ribosomal protein S17e</fullName>
    </submittedName>
</protein>
<evidence type="ECO:0000313" key="2">
    <source>
        <dbReference type="Proteomes" id="UP000215914"/>
    </source>
</evidence>
<comment type="caution">
    <text evidence="1">The sequence shown here is derived from an EMBL/GenBank/DDBJ whole genome shotgun (WGS) entry which is preliminary data.</text>
</comment>
<keyword evidence="2" id="KW-1185">Reference proteome</keyword>
<proteinExistence type="predicted"/>
<accession>A0A9K3N275</accession>
<keyword evidence="1" id="KW-0689">Ribosomal protein</keyword>
<dbReference type="GO" id="GO:0005840">
    <property type="term" value="C:ribosome"/>
    <property type="evidence" value="ECO:0007669"/>
    <property type="project" value="UniProtKB-KW"/>
</dbReference>
<reference evidence="1" key="1">
    <citation type="journal article" date="2017" name="Nature">
        <title>The sunflower genome provides insights into oil metabolism, flowering and Asterid evolution.</title>
        <authorList>
            <person name="Badouin H."/>
            <person name="Gouzy J."/>
            <person name="Grassa C.J."/>
            <person name="Murat F."/>
            <person name="Staton S.E."/>
            <person name="Cottret L."/>
            <person name="Lelandais-Briere C."/>
            <person name="Owens G.L."/>
            <person name="Carrere S."/>
            <person name="Mayjonade B."/>
            <person name="Legrand L."/>
            <person name="Gill N."/>
            <person name="Kane N.C."/>
            <person name="Bowers J.E."/>
            <person name="Hubner S."/>
            <person name="Bellec A."/>
            <person name="Berard A."/>
            <person name="Berges H."/>
            <person name="Blanchet N."/>
            <person name="Boniface M.C."/>
            <person name="Brunel D."/>
            <person name="Catrice O."/>
            <person name="Chaidir N."/>
            <person name="Claudel C."/>
            <person name="Donnadieu C."/>
            <person name="Faraut T."/>
            <person name="Fievet G."/>
            <person name="Helmstetter N."/>
            <person name="King M."/>
            <person name="Knapp S.J."/>
            <person name="Lai Z."/>
            <person name="Le Paslier M.C."/>
            <person name="Lippi Y."/>
            <person name="Lorenzon L."/>
            <person name="Mandel J.R."/>
            <person name="Marage G."/>
            <person name="Marchand G."/>
            <person name="Marquand E."/>
            <person name="Bret-Mestries E."/>
            <person name="Morien E."/>
            <person name="Nambeesan S."/>
            <person name="Nguyen T."/>
            <person name="Pegot-Espagnet P."/>
            <person name="Pouilly N."/>
            <person name="Raftis F."/>
            <person name="Sallet E."/>
            <person name="Schiex T."/>
            <person name="Thomas J."/>
            <person name="Vandecasteele C."/>
            <person name="Vares D."/>
            <person name="Vear F."/>
            <person name="Vautrin S."/>
            <person name="Crespi M."/>
            <person name="Mangin B."/>
            <person name="Burke J.M."/>
            <person name="Salse J."/>
            <person name="Munos S."/>
            <person name="Vincourt P."/>
            <person name="Rieseberg L.H."/>
            <person name="Langlade N.B."/>
        </authorList>
    </citation>
    <scope>NUCLEOTIDE SEQUENCE</scope>
    <source>
        <tissue evidence="1">Leaves</tissue>
    </source>
</reference>